<dbReference type="InterPro" id="IPR036165">
    <property type="entry name" value="YefM-like_sf"/>
</dbReference>
<dbReference type="AlphaFoldDB" id="A0A2M6XSQ0"/>
<reference evidence="3" key="1">
    <citation type="submission" date="2017-09" db="EMBL/GenBank/DDBJ databases">
        <title>Depth-based differentiation of microbial function through sediment-hosted aquifers and enrichment of novel symbionts in the deep terrestrial subsurface.</title>
        <authorList>
            <person name="Probst A.J."/>
            <person name="Ladd B."/>
            <person name="Jarett J.K."/>
            <person name="Geller-Mcgrath D.E."/>
            <person name="Sieber C.M.K."/>
            <person name="Emerson J.B."/>
            <person name="Anantharaman K."/>
            <person name="Thomas B.C."/>
            <person name="Malmstrom R."/>
            <person name="Stieglmeier M."/>
            <person name="Klingl A."/>
            <person name="Woyke T."/>
            <person name="Ryan C.M."/>
            <person name="Banfield J.F."/>
        </authorList>
    </citation>
    <scope>NUCLEOTIDE SEQUENCE [LARGE SCALE GENOMIC DNA]</scope>
</reference>
<evidence type="ECO:0000256" key="1">
    <source>
        <dbReference type="ARBA" id="ARBA00009981"/>
    </source>
</evidence>
<dbReference type="EMBL" id="PEXX01000036">
    <property type="protein sequence ID" value="PIU10662.1"/>
    <property type="molecule type" value="Genomic_DNA"/>
</dbReference>
<comment type="caution">
    <text evidence="2">The sequence shown here is derived from an EMBL/GenBank/DDBJ whole genome shotgun (WGS) entry which is preliminary data.</text>
</comment>
<comment type="similarity">
    <text evidence="1">Belongs to the phD/YefM antitoxin family.</text>
</comment>
<proteinExistence type="inferred from homology"/>
<gene>
    <name evidence="2" type="ORF">COT27_01890</name>
</gene>
<dbReference type="SUPFAM" id="SSF143120">
    <property type="entry name" value="YefM-like"/>
    <property type="match status" value="1"/>
</dbReference>
<name>A0A2M6XSQ0_9BACT</name>
<protein>
    <recommendedName>
        <fullName evidence="4">Antitoxin</fullName>
    </recommendedName>
</protein>
<organism evidence="2 3">
    <name type="scientific">Candidatus Kuenenbacteria bacterium CG08_land_8_20_14_0_20_37_23</name>
    <dbReference type="NCBI Taxonomy" id="1974617"/>
    <lineage>
        <taxon>Bacteria</taxon>
        <taxon>Candidatus Kueneniibacteriota</taxon>
    </lineage>
</organism>
<accession>A0A2M6XSQ0</accession>
<dbReference type="Proteomes" id="UP000230586">
    <property type="component" value="Unassembled WGS sequence"/>
</dbReference>
<sequence length="95" mass="11022">MNSILPQTISISDLQKRTKEIFDTKLQDNAPTLILNRNEKVGVLIKPMFFEELMSTYEDYLDGLELMNAINTTPKKDLEPWDKIKLELKKHGKLS</sequence>
<evidence type="ECO:0000313" key="2">
    <source>
        <dbReference type="EMBL" id="PIU10662.1"/>
    </source>
</evidence>
<evidence type="ECO:0000313" key="3">
    <source>
        <dbReference type="Proteomes" id="UP000230586"/>
    </source>
</evidence>
<evidence type="ECO:0008006" key="4">
    <source>
        <dbReference type="Google" id="ProtNLM"/>
    </source>
</evidence>